<protein>
    <submittedName>
        <fullName evidence="1">Uncharacterized protein</fullName>
    </submittedName>
</protein>
<comment type="caution">
    <text evidence="1">The sequence shown here is derived from an EMBL/GenBank/DDBJ whole genome shotgun (WGS) entry which is preliminary data.</text>
</comment>
<keyword evidence="2" id="KW-1185">Reference proteome</keyword>
<proteinExistence type="predicted"/>
<sequence length="174" mass="19292">MQNIINLFRRLFQRTQPKQLPLIDVDSAGLKRVYWLTDKLKDDPSRVAETRKLTLNSAKPFLGLNGTYGLYASSKWWDSINKGIMPTRFVSGTINRVYESGQDEMGVLNTVDLETVSGGTASIGIFVNDPADISLFIVGAKVTVVYAEDELKRKDGNGRRSVASLTLEMAVSCK</sequence>
<evidence type="ECO:0000313" key="2">
    <source>
        <dbReference type="Proteomes" id="UP000292554"/>
    </source>
</evidence>
<name>A0ABY2AHN2_9GAMM</name>
<dbReference type="EMBL" id="SJXE01000011">
    <property type="protein sequence ID" value="TCI01729.1"/>
    <property type="molecule type" value="Genomic_DNA"/>
</dbReference>
<dbReference type="RefSeq" id="WP_131417224.1">
    <property type="nucleotide sequence ID" value="NZ_SJXE01000011.1"/>
</dbReference>
<gene>
    <name evidence="1" type="ORF">EZV61_17310</name>
</gene>
<dbReference type="Proteomes" id="UP000292554">
    <property type="component" value="Unassembled WGS sequence"/>
</dbReference>
<organism evidence="1 2">
    <name type="scientific">Corallincola luteus</name>
    <dbReference type="NCBI Taxonomy" id="1775177"/>
    <lineage>
        <taxon>Bacteria</taxon>
        <taxon>Pseudomonadati</taxon>
        <taxon>Pseudomonadota</taxon>
        <taxon>Gammaproteobacteria</taxon>
        <taxon>Alteromonadales</taxon>
        <taxon>Psychromonadaceae</taxon>
        <taxon>Corallincola</taxon>
    </lineage>
</organism>
<reference evidence="1 2" key="1">
    <citation type="submission" date="2019-02" db="EMBL/GenBank/DDBJ databases">
        <title>Corallincola luteus sp. nov., a marine bacterium isolated from surface sediment of Bohai Sea in China.</title>
        <authorList>
            <person name="Ren Q."/>
        </authorList>
    </citation>
    <scope>NUCLEOTIDE SEQUENCE [LARGE SCALE GENOMIC DNA]</scope>
    <source>
        <strain evidence="1 2">DASS28</strain>
    </source>
</reference>
<evidence type="ECO:0000313" key="1">
    <source>
        <dbReference type="EMBL" id="TCI01729.1"/>
    </source>
</evidence>
<accession>A0ABY2AHN2</accession>